<dbReference type="Proteomes" id="UP000719500">
    <property type="component" value="Unassembled WGS sequence"/>
</dbReference>
<keyword evidence="1" id="KW-1133">Transmembrane helix</keyword>
<proteinExistence type="predicted"/>
<feature type="transmembrane region" description="Helical" evidence="1">
    <location>
        <begin position="20"/>
        <end position="42"/>
    </location>
</feature>
<keyword evidence="3" id="KW-1185">Reference proteome</keyword>
<keyword evidence="1" id="KW-0472">Membrane</keyword>
<protein>
    <recommendedName>
        <fullName evidence="4">DUF3592 domain-containing protein</fullName>
    </recommendedName>
</protein>
<reference evidence="2 3" key="1">
    <citation type="journal article" date="2021" name="Sci. Rep.">
        <title>The distribution of antibiotic resistance genes in chicken gut microbiota commensals.</title>
        <authorList>
            <person name="Juricova H."/>
            <person name="Matiasovicova J."/>
            <person name="Kubasova T."/>
            <person name="Cejkova D."/>
            <person name="Rychlik I."/>
        </authorList>
    </citation>
    <scope>NUCLEOTIDE SEQUENCE [LARGE SCALE GENOMIC DNA]</scope>
    <source>
        <strain evidence="2 3">An411</strain>
    </source>
</reference>
<evidence type="ECO:0000256" key="1">
    <source>
        <dbReference type="SAM" id="Phobius"/>
    </source>
</evidence>
<organism evidence="2 3">
    <name type="scientific">Oscillibacter valericigenes</name>
    <dbReference type="NCBI Taxonomy" id="351091"/>
    <lineage>
        <taxon>Bacteria</taxon>
        <taxon>Bacillati</taxon>
        <taxon>Bacillota</taxon>
        <taxon>Clostridia</taxon>
        <taxon>Eubacteriales</taxon>
        <taxon>Oscillospiraceae</taxon>
        <taxon>Oscillibacter</taxon>
    </lineage>
</organism>
<name>A0ABS2FV53_9FIRM</name>
<gene>
    <name evidence="2" type="ORF">H9X91_08740</name>
</gene>
<comment type="caution">
    <text evidence="2">The sequence shown here is derived from an EMBL/GenBank/DDBJ whole genome shotgun (WGS) entry which is preliminary data.</text>
</comment>
<accession>A0ABS2FV53</accession>
<dbReference type="EMBL" id="JACSNX010000012">
    <property type="protein sequence ID" value="MBM6851519.1"/>
    <property type="molecule type" value="Genomic_DNA"/>
</dbReference>
<feature type="transmembrane region" description="Helical" evidence="1">
    <location>
        <begin position="134"/>
        <end position="156"/>
    </location>
</feature>
<evidence type="ECO:0000313" key="2">
    <source>
        <dbReference type="EMBL" id="MBM6851519.1"/>
    </source>
</evidence>
<keyword evidence="1" id="KW-0812">Transmembrane</keyword>
<evidence type="ECO:0000313" key="3">
    <source>
        <dbReference type="Proteomes" id="UP000719500"/>
    </source>
</evidence>
<dbReference type="RefSeq" id="WP_204804394.1">
    <property type="nucleotide sequence ID" value="NZ_JACSNX010000012.1"/>
</dbReference>
<evidence type="ECO:0008006" key="4">
    <source>
        <dbReference type="Google" id="ProtNLM"/>
    </source>
</evidence>
<sequence>MSIREALIHMFTDDPVNWLKWALVFAVLIGGYFVAVPLYGRLSHGMSWERKRDIARSRNHIIKASIVKKWPSGDVGHYNWHATYRYTLQGEERRYTAYFKHPSTPPLYLYLYYINDPCKLFSCDEYHYQNHKGLLLLPVIFLPWILALVVFALLGVEPPQAI</sequence>